<keyword evidence="2" id="KW-1185">Reference proteome</keyword>
<protein>
    <submittedName>
        <fullName evidence="1">Uncharacterized protein</fullName>
    </submittedName>
</protein>
<dbReference type="AlphaFoldDB" id="A0A1R3K9M3"/>
<dbReference type="Proteomes" id="UP000187203">
    <property type="component" value="Unassembled WGS sequence"/>
</dbReference>
<comment type="caution">
    <text evidence="1">The sequence shown here is derived from an EMBL/GenBank/DDBJ whole genome shotgun (WGS) entry which is preliminary data.</text>
</comment>
<organism evidence="1 2">
    <name type="scientific">Corchorus olitorius</name>
    <dbReference type="NCBI Taxonomy" id="93759"/>
    <lineage>
        <taxon>Eukaryota</taxon>
        <taxon>Viridiplantae</taxon>
        <taxon>Streptophyta</taxon>
        <taxon>Embryophyta</taxon>
        <taxon>Tracheophyta</taxon>
        <taxon>Spermatophyta</taxon>
        <taxon>Magnoliopsida</taxon>
        <taxon>eudicotyledons</taxon>
        <taxon>Gunneridae</taxon>
        <taxon>Pentapetalae</taxon>
        <taxon>rosids</taxon>
        <taxon>malvids</taxon>
        <taxon>Malvales</taxon>
        <taxon>Malvaceae</taxon>
        <taxon>Grewioideae</taxon>
        <taxon>Apeibeae</taxon>
        <taxon>Corchorus</taxon>
    </lineage>
</organism>
<name>A0A1R3K9M3_9ROSI</name>
<evidence type="ECO:0000313" key="1">
    <source>
        <dbReference type="EMBL" id="OMP03773.1"/>
    </source>
</evidence>
<dbReference type="EMBL" id="AWUE01014423">
    <property type="protein sequence ID" value="OMP03773.1"/>
    <property type="molecule type" value="Genomic_DNA"/>
</dbReference>
<evidence type="ECO:0000313" key="2">
    <source>
        <dbReference type="Proteomes" id="UP000187203"/>
    </source>
</evidence>
<accession>A0A1R3K9M3</accession>
<proteinExistence type="predicted"/>
<sequence length="46" mass="5075">MENSTKRELLEVATTEVYISHQSPKEISIEAKGNVKISVESGKKQG</sequence>
<gene>
    <name evidence="1" type="ORF">COLO4_10219</name>
</gene>
<reference evidence="2" key="1">
    <citation type="submission" date="2013-09" db="EMBL/GenBank/DDBJ databases">
        <title>Corchorus olitorius genome sequencing.</title>
        <authorList>
            <person name="Alam M."/>
            <person name="Haque M.S."/>
            <person name="Islam M.S."/>
            <person name="Emdad E.M."/>
            <person name="Islam M.M."/>
            <person name="Ahmed B."/>
            <person name="Halim A."/>
            <person name="Hossen Q.M.M."/>
            <person name="Hossain M.Z."/>
            <person name="Ahmed R."/>
            <person name="Khan M.M."/>
            <person name="Islam R."/>
            <person name="Rashid M.M."/>
            <person name="Khan S.A."/>
            <person name="Rahman M.S."/>
            <person name="Alam M."/>
            <person name="Yahiya A.S."/>
            <person name="Khan M.S."/>
            <person name="Azam M.S."/>
            <person name="Haque T."/>
            <person name="Lashkar M.Z.H."/>
            <person name="Akhand A.I."/>
            <person name="Morshed G."/>
            <person name="Roy S."/>
            <person name="Uddin K.S."/>
            <person name="Rabeya T."/>
            <person name="Hossain A.S."/>
            <person name="Chowdhury A."/>
            <person name="Snigdha A.R."/>
            <person name="Mortoza M.S."/>
            <person name="Matin S.A."/>
            <person name="Hoque S.M.E."/>
            <person name="Islam M.K."/>
            <person name="Roy D.K."/>
            <person name="Haider R."/>
            <person name="Moosa M.M."/>
            <person name="Elias S.M."/>
            <person name="Hasan A.M."/>
            <person name="Jahan S."/>
            <person name="Shafiuddin M."/>
            <person name="Mahmood N."/>
            <person name="Shommy N.S."/>
        </authorList>
    </citation>
    <scope>NUCLEOTIDE SEQUENCE [LARGE SCALE GENOMIC DNA]</scope>
    <source>
        <strain evidence="2">cv. O-4</strain>
    </source>
</reference>